<keyword evidence="4" id="KW-1185">Reference proteome</keyword>
<dbReference type="Pfam" id="PF12339">
    <property type="entry name" value="DNAJ_related"/>
    <property type="match status" value="1"/>
</dbReference>
<evidence type="ECO:0000256" key="1">
    <source>
        <dbReference type="ARBA" id="ARBA00023186"/>
    </source>
</evidence>
<dbReference type="OrthoDB" id="581986at2"/>
<dbReference type="PATRIC" id="fig|1288826.3.peg.1479"/>
<dbReference type="CDD" id="cd06257">
    <property type="entry name" value="DnaJ"/>
    <property type="match status" value="1"/>
</dbReference>
<organism evidence="3 4">
    <name type="scientific">Marinobacter santoriniensis NKSG1</name>
    <dbReference type="NCBI Taxonomy" id="1288826"/>
    <lineage>
        <taxon>Bacteria</taxon>
        <taxon>Pseudomonadati</taxon>
        <taxon>Pseudomonadota</taxon>
        <taxon>Gammaproteobacteria</taxon>
        <taxon>Pseudomonadales</taxon>
        <taxon>Marinobacteraceae</taxon>
        <taxon>Marinobacter</taxon>
    </lineage>
</organism>
<dbReference type="EMBL" id="APAT01000015">
    <property type="protein sequence ID" value="EMP55712.1"/>
    <property type="molecule type" value="Genomic_DNA"/>
</dbReference>
<feature type="domain" description="J" evidence="2">
    <location>
        <begin position="161"/>
        <end position="215"/>
    </location>
</feature>
<dbReference type="AlphaFoldDB" id="M7DDG4"/>
<evidence type="ECO:0000313" key="3">
    <source>
        <dbReference type="EMBL" id="EMP55712.1"/>
    </source>
</evidence>
<gene>
    <name evidence="3" type="ORF">MSNKSG1_07573</name>
</gene>
<name>M7DDG4_9GAMM</name>
<accession>M7DDG4</accession>
<keyword evidence="1" id="KW-0143">Chaperone</keyword>
<dbReference type="SUPFAM" id="SSF46565">
    <property type="entry name" value="Chaperone J-domain"/>
    <property type="match status" value="1"/>
</dbReference>
<evidence type="ECO:0000313" key="4">
    <source>
        <dbReference type="Proteomes" id="UP000011960"/>
    </source>
</evidence>
<evidence type="ECO:0000259" key="2">
    <source>
        <dbReference type="PROSITE" id="PS50076"/>
    </source>
</evidence>
<dbReference type="InterPro" id="IPR001623">
    <property type="entry name" value="DnaJ_domain"/>
</dbReference>
<dbReference type="Gene3D" id="1.10.287.110">
    <property type="entry name" value="DnaJ domain"/>
    <property type="match status" value="1"/>
</dbReference>
<dbReference type="STRING" id="1288826.MSNKSG1_07573"/>
<dbReference type="InterPro" id="IPR021059">
    <property type="entry name" value="DnaJ-related_N"/>
</dbReference>
<dbReference type="Proteomes" id="UP000011960">
    <property type="component" value="Unassembled WGS sequence"/>
</dbReference>
<comment type="caution">
    <text evidence="3">The sequence shown here is derived from an EMBL/GenBank/DDBJ whole genome shotgun (WGS) entry which is preliminary data.</text>
</comment>
<dbReference type="eggNOG" id="COG2214">
    <property type="taxonomic scope" value="Bacteria"/>
</dbReference>
<dbReference type="InterPro" id="IPR036869">
    <property type="entry name" value="J_dom_sf"/>
</dbReference>
<keyword evidence="3" id="KW-0346">Stress response</keyword>
<protein>
    <submittedName>
        <fullName evidence="3">Heat shock protein DnaJ domain-containing protein</fullName>
    </submittedName>
</protein>
<proteinExistence type="predicted"/>
<dbReference type="PROSITE" id="PS50076">
    <property type="entry name" value="DNAJ_2"/>
    <property type="match status" value="1"/>
</dbReference>
<dbReference type="RefSeq" id="WP_008938658.1">
    <property type="nucleotide sequence ID" value="NZ_APAT01000015.1"/>
</dbReference>
<reference evidence="3 4" key="1">
    <citation type="journal article" date="2013" name="Genome Announc.">
        <title>Genome Sequence of Hydrothermal Arsenic-Respiring Bacterium Marinobacter santoriniensis NKSG1T.</title>
        <authorList>
            <person name="Handley K.M."/>
            <person name="Upton M."/>
            <person name="Beatson S.A."/>
            <person name="Hery M."/>
            <person name="Lloyd J.R."/>
        </authorList>
    </citation>
    <scope>NUCLEOTIDE SEQUENCE [LARGE SCALE GENOMIC DNA]</scope>
    <source>
        <strain evidence="3 4">NKSG1</strain>
    </source>
</reference>
<sequence>MTEMPLKETIRSAEAETALNRQIEHLLVAVEHELRSSPDGMDELNLIKTLQRPPWQLLGQVNFHEPEMLYPVHFVLFHVLYRLRDRLTEFGERLDISPLRIKLSRESVIGGTGVPGQQDELRNFYLDLNHYLLSEDSIRQMMDDFWSGRPAARPAPEDIQKAARVLGFDLIPSEFAEVKRRFRRAVMQAHPDRGGTTETVQNLNQAFSVLKHHFQPST</sequence>